<protein>
    <recommendedName>
        <fullName evidence="9">HSF-type DNA-binding domain-containing protein</fullName>
    </recommendedName>
</protein>
<feature type="domain" description="HSF-type DNA-binding" evidence="9">
    <location>
        <begin position="67"/>
        <end position="171"/>
    </location>
</feature>
<comment type="subcellular location">
    <subcellularLocation>
        <location evidence="1">Nucleus</location>
    </subcellularLocation>
</comment>
<dbReference type="SUPFAM" id="SSF46785">
    <property type="entry name" value="Winged helix' DNA-binding domain"/>
    <property type="match status" value="1"/>
</dbReference>
<dbReference type="GO" id="GO:0043565">
    <property type="term" value="F:sequence-specific DNA binding"/>
    <property type="evidence" value="ECO:0007669"/>
    <property type="project" value="InterPro"/>
</dbReference>
<dbReference type="FunFam" id="1.10.10.10:FF:000027">
    <property type="entry name" value="Heat shock transcription factor 1"/>
    <property type="match status" value="1"/>
</dbReference>
<dbReference type="SMART" id="SM00415">
    <property type="entry name" value="HSF"/>
    <property type="match status" value="1"/>
</dbReference>
<keyword evidence="5" id="KW-0804">Transcription</keyword>
<dbReference type="PANTHER" id="PTHR10015">
    <property type="entry name" value="HEAT SHOCK TRANSCRIPTION FACTOR"/>
    <property type="match status" value="1"/>
</dbReference>
<dbReference type="InterPro" id="IPR036390">
    <property type="entry name" value="WH_DNA-bd_sf"/>
</dbReference>
<comment type="similarity">
    <text evidence="2 7">Belongs to the HSF family.</text>
</comment>
<dbReference type="InterPro" id="IPR036388">
    <property type="entry name" value="WH-like_DNA-bd_sf"/>
</dbReference>
<evidence type="ECO:0000256" key="1">
    <source>
        <dbReference type="ARBA" id="ARBA00004123"/>
    </source>
</evidence>
<dbReference type="OrthoDB" id="60033at2759"/>
<gene>
    <name evidence="10" type="ORF">INT46_000301</name>
</gene>
<dbReference type="PRINTS" id="PR00056">
    <property type="entry name" value="HSFDOMAIN"/>
</dbReference>
<keyword evidence="6" id="KW-0539">Nucleus</keyword>
<dbReference type="Pfam" id="PF00447">
    <property type="entry name" value="HSF_DNA-bind"/>
    <property type="match status" value="1"/>
</dbReference>
<evidence type="ECO:0000256" key="8">
    <source>
        <dbReference type="SAM" id="MobiDB-lite"/>
    </source>
</evidence>
<keyword evidence="3" id="KW-0805">Transcription regulation</keyword>
<evidence type="ECO:0000313" key="10">
    <source>
        <dbReference type="EMBL" id="KAG2211477.1"/>
    </source>
</evidence>
<evidence type="ECO:0000256" key="4">
    <source>
        <dbReference type="ARBA" id="ARBA00023125"/>
    </source>
</evidence>
<feature type="region of interest" description="Disordered" evidence="8">
    <location>
        <begin position="15"/>
        <end position="64"/>
    </location>
</feature>
<evidence type="ECO:0000256" key="7">
    <source>
        <dbReference type="RuleBase" id="RU004020"/>
    </source>
</evidence>
<evidence type="ECO:0000256" key="6">
    <source>
        <dbReference type="ARBA" id="ARBA00023242"/>
    </source>
</evidence>
<dbReference type="GO" id="GO:0003700">
    <property type="term" value="F:DNA-binding transcription factor activity"/>
    <property type="evidence" value="ECO:0007669"/>
    <property type="project" value="InterPro"/>
</dbReference>
<evidence type="ECO:0000256" key="2">
    <source>
        <dbReference type="ARBA" id="ARBA00006403"/>
    </source>
</evidence>
<evidence type="ECO:0000313" key="11">
    <source>
        <dbReference type="Proteomes" id="UP000650833"/>
    </source>
</evidence>
<name>A0A8H7VAE6_9FUNG</name>
<dbReference type="Proteomes" id="UP000650833">
    <property type="component" value="Unassembled WGS sequence"/>
</dbReference>
<dbReference type="AlphaFoldDB" id="A0A8H7VAE6"/>
<dbReference type="PANTHER" id="PTHR10015:SF427">
    <property type="entry name" value="HEAT SHOCK FACTOR PROTEIN"/>
    <property type="match status" value="1"/>
</dbReference>
<dbReference type="Gene3D" id="1.10.10.10">
    <property type="entry name" value="Winged helix-like DNA-binding domain superfamily/Winged helix DNA-binding domain"/>
    <property type="match status" value="1"/>
</dbReference>
<organism evidence="10 11">
    <name type="scientific">Mucor plumbeus</name>
    <dbReference type="NCBI Taxonomy" id="97098"/>
    <lineage>
        <taxon>Eukaryota</taxon>
        <taxon>Fungi</taxon>
        <taxon>Fungi incertae sedis</taxon>
        <taxon>Mucoromycota</taxon>
        <taxon>Mucoromycotina</taxon>
        <taxon>Mucoromycetes</taxon>
        <taxon>Mucorales</taxon>
        <taxon>Mucorineae</taxon>
        <taxon>Mucoraceae</taxon>
        <taxon>Mucor</taxon>
    </lineage>
</organism>
<evidence type="ECO:0000256" key="5">
    <source>
        <dbReference type="ARBA" id="ARBA00023163"/>
    </source>
</evidence>
<reference evidence="10" key="1">
    <citation type="submission" date="2020-12" db="EMBL/GenBank/DDBJ databases">
        <title>Metabolic potential, ecology and presence of endohyphal bacteria is reflected in genomic diversity of Mucoromycotina.</title>
        <authorList>
            <person name="Muszewska A."/>
            <person name="Okrasinska A."/>
            <person name="Steczkiewicz K."/>
            <person name="Drgas O."/>
            <person name="Orlowska M."/>
            <person name="Perlinska-Lenart U."/>
            <person name="Aleksandrzak-Piekarczyk T."/>
            <person name="Szatraj K."/>
            <person name="Zielenkiewicz U."/>
            <person name="Pilsyk S."/>
            <person name="Malc E."/>
            <person name="Mieczkowski P."/>
            <person name="Kruszewska J.S."/>
            <person name="Biernat P."/>
            <person name="Pawlowska J."/>
        </authorList>
    </citation>
    <scope>NUCLEOTIDE SEQUENCE</scope>
    <source>
        <strain evidence="10">CBS 226.32</strain>
    </source>
</reference>
<feature type="compositionally biased region" description="Low complexity" evidence="8">
    <location>
        <begin position="27"/>
        <end position="40"/>
    </location>
</feature>
<comment type="caution">
    <text evidence="10">The sequence shown here is derived from an EMBL/GenBank/DDBJ whole genome shotgun (WGS) entry which is preliminary data.</text>
</comment>
<evidence type="ECO:0000256" key="3">
    <source>
        <dbReference type="ARBA" id="ARBA00023015"/>
    </source>
</evidence>
<dbReference type="EMBL" id="JAEPRC010000065">
    <property type="protein sequence ID" value="KAG2211477.1"/>
    <property type="molecule type" value="Genomic_DNA"/>
</dbReference>
<proteinExistence type="inferred from homology"/>
<dbReference type="InterPro" id="IPR000232">
    <property type="entry name" value="HSF_DNA-bd"/>
</dbReference>
<evidence type="ECO:0000259" key="9">
    <source>
        <dbReference type="SMART" id="SM00415"/>
    </source>
</evidence>
<sequence length="390" mass="44133">MNSLHISIPDSVDSNDPYNTFNRNKRSSMSSIRSGASMSSPYEPPSDFLSFNEGHSPNMQRRPSKKGISTFINKLYTMVEDGQHQNLISWNPSGTSFFVCNATQFAQEVLLEYFKHSNFSSFVRLLNMYGFHKINKSPRGQRGNNENEIWEFSHPKFQHGRSDILKDIKRKAMDSELLRRETGDIHASFAMLQMSQADLLQQFYILQDNFSNLLQGFEETKKVQLQQQAIISQLAERQGLNQNDIIQMQSMLRIYEQFGSPTTHSGNQSNTASPLTVFVTSPAVDHNDAYNPMQFVNDNRNWDNNNISLQHPLQATPDVTMSMYDTSNSPSPAPMSPNMFDTAVNTPLPPSPVPSVMLGSPILTDNNNHHDSQFHPLKYEDVNTLGLGLS</sequence>
<dbReference type="GO" id="GO:0005634">
    <property type="term" value="C:nucleus"/>
    <property type="evidence" value="ECO:0007669"/>
    <property type="project" value="UniProtKB-SubCell"/>
</dbReference>
<keyword evidence="11" id="KW-1185">Reference proteome</keyword>
<keyword evidence="4" id="KW-0238">DNA-binding</keyword>
<accession>A0A8H7VAE6</accession>